<comment type="caution">
    <text evidence="9">The sequence shown here is derived from an EMBL/GenBank/DDBJ whole genome shotgun (WGS) entry which is preliminary data.</text>
</comment>
<evidence type="ECO:0000256" key="4">
    <source>
        <dbReference type="ARBA" id="ARBA00023136"/>
    </source>
</evidence>
<evidence type="ECO:0000256" key="7">
    <source>
        <dbReference type="SAM" id="SignalP"/>
    </source>
</evidence>
<keyword evidence="5" id="KW-0175">Coiled coil</keyword>
<evidence type="ECO:0000256" key="3">
    <source>
        <dbReference type="ARBA" id="ARBA00022989"/>
    </source>
</evidence>
<evidence type="ECO:0000256" key="5">
    <source>
        <dbReference type="SAM" id="Coils"/>
    </source>
</evidence>
<evidence type="ECO:0000259" key="8">
    <source>
        <dbReference type="Pfam" id="PF20520"/>
    </source>
</evidence>
<name>A0A7J6LQF2_PEROL</name>
<keyword evidence="7" id="KW-0732">Signal</keyword>
<keyword evidence="3 6" id="KW-1133">Transmembrane helix</keyword>
<dbReference type="EMBL" id="JABAHT010000198">
    <property type="protein sequence ID" value="KAF4661447.1"/>
    <property type="molecule type" value="Genomic_DNA"/>
</dbReference>
<feature type="domain" description="V-type proton ATPase subunit S1/VOA1 transmembrane" evidence="8">
    <location>
        <begin position="84"/>
        <end position="117"/>
    </location>
</feature>
<evidence type="ECO:0000313" key="10">
    <source>
        <dbReference type="Proteomes" id="UP000570595"/>
    </source>
</evidence>
<reference evidence="9 10" key="1">
    <citation type="submission" date="2020-04" db="EMBL/GenBank/DDBJ databases">
        <title>Perkinsus olseni comparative genomics.</title>
        <authorList>
            <person name="Bogema D.R."/>
        </authorList>
    </citation>
    <scope>NUCLEOTIDE SEQUENCE [LARGE SCALE GENOMIC DNA]</scope>
    <source>
        <strain evidence="9">ATCC PRA-179</strain>
    </source>
</reference>
<dbReference type="InterPro" id="IPR046756">
    <property type="entry name" value="VAS1/VOA1_TM"/>
</dbReference>
<dbReference type="AlphaFoldDB" id="A0A7J6LQF2"/>
<feature type="signal peptide" evidence="7">
    <location>
        <begin position="1"/>
        <end position="20"/>
    </location>
</feature>
<dbReference type="GO" id="GO:0016020">
    <property type="term" value="C:membrane"/>
    <property type="evidence" value="ECO:0007669"/>
    <property type="project" value="UniProtKB-SubCell"/>
</dbReference>
<feature type="chain" id="PRO_5029739176" description="V-type proton ATPase subunit S1/VOA1 transmembrane domain-containing protein" evidence="7">
    <location>
        <begin position="21"/>
        <end position="128"/>
    </location>
</feature>
<dbReference type="Pfam" id="PF20520">
    <property type="entry name" value="Ac45-VOA1_TM"/>
    <property type="match status" value="1"/>
</dbReference>
<proteinExistence type="predicted"/>
<protein>
    <recommendedName>
        <fullName evidence="8">V-type proton ATPase subunit S1/VOA1 transmembrane domain-containing protein</fullName>
    </recommendedName>
</protein>
<dbReference type="Proteomes" id="UP000570595">
    <property type="component" value="Unassembled WGS sequence"/>
</dbReference>
<sequence>MRSFNAFFVFCIVAVLSVFGQEQSVASEVAVPVAAAPAEQFGQAKPLLSEQQQQQKEEEEQHEEIIEEVQVALAKSGWMKRVVTPTFLAGTFVTIIMFVVVWIGTCCLYDIRTPDKFATKAMNIHKEY</sequence>
<organism evidence="9 10">
    <name type="scientific">Perkinsus olseni</name>
    <name type="common">Perkinsus atlanticus</name>
    <dbReference type="NCBI Taxonomy" id="32597"/>
    <lineage>
        <taxon>Eukaryota</taxon>
        <taxon>Sar</taxon>
        <taxon>Alveolata</taxon>
        <taxon>Perkinsozoa</taxon>
        <taxon>Perkinsea</taxon>
        <taxon>Perkinsida</taxon>
        <taxon>Perkinsidae</taxon>
        <taxon>Perkinsus</taxon>
    </lineage>
</organism>
<feature type="transmembrane region" description="Helical" evidence="6">
    <location>
        <begin position="87"/>
        <end position="111"/>
    </location>
</feature>
<dbReference type="OrthoDB" id="440364at2759"/>
<evidence type="ECO:0000256" key="2">
    <source>
        <dbReference type="ARBA" id="ARBA00022692"/>
    </source>
</evidence>
<keyword evidence="4 6" id="KW-0472">Membrane</keyword>
<comment type="subcellular location">
    <subcellularLocation>
        <location evidence="1">Membrane</location>
        <topology evidence="1">Single-pass membrane protein</topology>
    </subcellularLocation>
</comment>
<feature type="coiled-coil region" evidence="5">
    <location>
        <begin position="48"/>
        <end position="75"/>
    </location>
</feature>
<evidence type="ECO:0000256" key="1">
    <source>
        <dbReference type="ARBA" id="ARBA00004167"/>
    </source>
</evidence>
<evidence type="ECO:0000256" key="6">
    <source>
        <dbReference type="SAM" id="Phobius"/>
    </source>
</evidence>
<evidence type="ECO:0000313" key="9">
    <source>
        <dbReference type="EMBL" id="KAF4661447.1"/>
    </source>
</evidence>
<accession>A0A7J6LQF2</accession>
<gene>
    <name evidence="9" type="ORF">FOZ61_003176</name>
</gene>
<keyword evidence="2 6" id="KW-0812">Transmembrane</keyword>